<feature type="domain" description="Tyrosine-protein phosphatase" evidence="4">
    <location>
        <begin position="133"/>
        <end position="219"/>
    </location>
</feature>
<feature type="region of interest" description="Disordered" evidence="2">
    <location>
        <begin position="609"/>
        <end position="641"/>
    </location>
</feature>
<dbReference type="PROSITE" id="PS50055">
    <property type="entry name" value="TYR_PHOSPHATASE_PTP"/>
    <property type="match status" value="1"/>
</dbReference>
<dbReference type="InterPro" id="IPR016130">
    <property type="entry name" value="Tyr_Pase_AS"/>
</dbReference>
<keyword evidence="7" id="KW-1185">Reference proteome</keyword>
<dbReference type="SMART" id="SM00404">
    <property type="entry name" value="PTPc_motif"/>
    <property type="match status" value="1"/>
</dbReference>
<name>A0AAD3DS99_9CHLO</name>
<dbReference type="FunFam" id="3.90.190.10:FF:000209">
    <property type="entry name" value="Protein tyrosine phosphatase 1"/>
    <property type="match status" value="1"/>
</dbReference>
<dbReference type="PROSITE" id="PS00383">
    <property type="entry name" value="TYR_PHOSPHATASE_1"/>
    <property type="match status" value="1"/>
</dbReference>
<reference evidence="6 7" key="1">
    <citation type="journal article" date="2021" name="Sci. Rep.">
        <title>Genome sequencing of the multicellular alga Astrephomene provides insights into convergent evolution of germ-soma differentiation.</title>
        <authorList>
            <person name="Yamashita S."/>
            <person name="Yamamoto K."/>
            <person name="Matsuzaki R."/>
            <person name="Suzuki S."/>
            <person name="Yamaguchi H."/>
            <person name="Hirooka S."/>
            <person name="Minakuchi Y."/>
            <person name="Miyagishima S."/>
            <person name="Kawachi M."/>
            <person name="Toyoda A."/>
            <person name="Nozaki H."/>
        </authorList>
    </citation>
    <scope>NUCLEOTIDE SEQUENCE [LARGE SCALE GENOMIC DNA]</scope>
    <source>
        <strain evidence="6 7">NIES-4017</strain>
    </source>
</reference>
<evidence type="ECO:0000259" key="4">
    <source>
        <dbReference type="PROSITE" id="PS50055"/>
    </source>
</evidence>
<dbReference type="InterPro" id="IPR020422">
    <property type="entry name" value="TYR_PHOSPHATASE_DUAL_dom"/>
</dbReference>
<accession>A0AAD3DS99</accession>
<dbReference type="PROSITE" id="PS50056">
    <property type="entry name" value="TYR_PHOSPHATASE_2"/>
    <property type="match status" value="1"/>
</dbReference>
<dbReference type="EMBL" id="BMAR01000017">
    <property type="protein sequence ID" value="GFR47125.1"/>
    <property type="molecule type" value="Genomic_DNA"/>
</dbReference>
<comment type="caution">
    <text evidence="6">The sequence shown here is derived from an EMBL/GenBank/DDBJ whole genome shotgun (WGS) entry which is preliminary data.</text>
</comment>
<dbReference type="GO" id="GO:0004725">
    <property type="term" value="F:protein tyrosine phosphatase activity"/>
    <property type="evidence" value="ECO:0007669"/>
    <property type="project" value="InterPro"/>
</dbReference>
<dbReference type="Proteomes" id="UP001054857">
    <property type="component" value="Unassembled WGS sequence"/>
</dbReference>
<feature type="domain" description="Tyrosine-protein phosphatase" evidence="3">
    <location>
        <begin position="61"/>
        <end position="231"/>
    </location>
</feature>
<feature type="compositionally biased region" description="Low complexity" evidence="2">
    <location>
        <begin position="632"/>
        <end position="641"/>
    </location>
</feature>
<feature type="compositionally biased region" description="Low complexity" evidence="2">
    <location>
        <begin position="611"/>
        <end position="621"/>
    </location>
</feature>
<dbReference type="Pfam" id="PF00102">
    <property type="entry name" value="Y_phosphatase"/>
    <property type="match status" value="1"/>
</dbReference>
<evidence type="ECO:0000313" key="7">
    <source>
        <dbReference type="Proteomes" id="UP001054857"/>
    </source>
</evidence>
<evidence type="ECO:0000259" key="3">
    <source>
        <dbReference type="PROSITE" id="PS50054"/>
    </source>
</evidence>
<dbReference type="InterPro" id="IPR003595">
    <property type="entry name" value="Tyr_Pase_cat"/>
</dbReference>
<dbReference type="SUPFAM" id="SSF52799">
    <property type="entry name" value="(Phosphotyrosine protein) phosphatases II"/>
    <property type="match status" value="1"/>
</dbReference>
<evidence type="ECO:0000256" key="2">
    <source>
        <dbReference type="SAM" id="MobiDB-lite"/>
    </source>
</evidence>
<feature type="region of interest" description="Disordered" evidence="2">
    <location>
        <begin position="239"/>
        <end position="288"/>
    </location>
</feature>
<evidence type="ECO:0000313" key="6">
    <source>
        <dbReference type="EMBL" id="GFR47125.1"/>
    </source>
</evidence>
<feature type="domain" description="Tyrosine specific protein phosphatases" evidence="5">
    <location>
        <begin position="150"/>
        <end position="217"/>
    </location>
</feature>
<proteinExistence type="predicted"/>
<feature type="region of interest" description="Disordered" evidence="2">
    <location>
        <begin position="878"/>
        <end position="902"/>
    </location>
</feature>
<dbReference type="AlphaFoldDB" id="A0AAD3DS99"/>
<dbReference type="Gene3D" id="3.90.190.10">
    <property type="entry name" value="Protein tyrosine phosphatase superfamily"/>
    <property type="match status" value="1"/>
</dbReference>
<evidence type="ECO:0000259" key="5">
    <source>
        <dbReference type="PROSITE" id="PS50056"/>
    </source>
</evidence>
<feature type="compositionally biased region" description="Gly residues" evidence="2">
    <location>
        <begin position="622"/>
        <end position="631"/>
    </location>
</feature>
<dbReference type="InterPro" id="IPR000387">
    <property type="entry name" value="Tyr_Pase_dom"/>
</dbReference>
<dbReference type="InterPro" id="IPR029021">
    <property type="entry name" value="Prot-tyrosine_phosphatase-like"/>
</dbReference>
<keyword evidence="1" id="KW-0378">Hydrolase</keyword>
<organism evidence="6 7">
    <name type="scientific">Astrephomene gubernaculifera</name>
    <dbReference type="NCBI Taxonomy" id="47775"/>
    <lineage>
        <taxon>Eukaryota</taxon>
        <taxon>Viridiplantae</taxon>
        <taxon>Chlorophyta</taxon>
        <taxon>core chlorophytes</taxon>
        <taxon>Chlorophyceae</taxon>
        <taxon>CS clade</taxon>
        <taxon>Chlamydomonadales</taxon>
        <taxon>Astrephomenaceae</taxon>
        <taxon>Astrephomene</taxon>
    </lineage>
</organism>
<gene>
    <name evidence="6" type="ORF">Agub_g8812</name>
</gene>
<dbReference type="PANTHER" id="PTHR23339">
    <property type="entry name" value="TYROSINE SPECIFIC PROTEIN PHOSPHATASE AND DUAL SPECIFICITY PROTEIN PHOSPHATASE"/>
    <property type="match status" value="1"/>
</dbReference>
<dbReference type="InterPro" id="IPR050561">
    <property type="entry name" value="PTP"/>
</dbReference>
<dbReference type="InterPro" id="IPR000242">
    <property type="entry name" value="PTP_cat"/>
</dbReference>
<protein>
    <submittedName>
        <fullName evidence="6">Uncharacterized protein</fullName>
    </submittedName>
</protein>
<evidence type="ECO:0000256" key="1">
    <source>
        <dbReference type="ARBA" id="ARBA00022801"/>
    </source>
</evidence>
<dbReference type="PROSITE" id="PS50054">
    <property type="entry name" value="TYR_PHOSPHATASE_DUAL"/>
    <property type="match status" value="1"/>
</dbReference>
<sequence length="966" mass="100198">MGSGASTQVQPKYKWEQDHVLRGPWTFLFKEKVQCACEGSKWCTRENPARQKQPNAIPGLHSSWVGEHVLAMARPWQAHVTQYDMVAAFQQARIGMILNLQETGEHAHCGPGNLPHTGFTYDPESFMAGGVGYYNFAWRDMGVPNLDRMMDIVQVMDYVTRVEGRKVAVHCHAGLGRTGLSIACFFVFSGMYDSAEEAIQVVRQHRPGAVQTSKQVAFVSIFGQYLRHLRCLFPSSRGTTADGELSRHTSGGLGGGGDPSSRNNSGGKASGDGTAKSPSPSTAGSPVFALPTEGLLEQKSTATALVGTYSTGLTISIPLIQPTQSSPLPAAAAGGDATAAAAAVAASGDPSCNGGGALTDSDLGLQTPLPWNDTFHIQPQHARDFRPRPPRSYSEALARQARLLHGPERRAHLRLHKLVTEAVFAIMAAAQSFQPPAQPKAFIKVASSNLAADGPAAASAPAARTSASALPSIPENLVAAGLAGSGGGAVQLPPTFAHAMALLIRSHGPAHVESAALEPLASDPVYTPLTGPLVHSRDVLAAVSGLREELNCGRYEGLARAPLLAVLMLLEGFFANFAGGAEPSSLTEECLTIVAKSYQDLFDSHVPAPPGSRRASAAGEDGISGGGGGGNSSSSVAPGGSDASLELARQAYDTLEPLQPRDSELLLLFASMMRVVARVSGPGCEEAMVEVGKWAVGLLLGKLASMPEAQEAVLSFLWYLAGRDEAFAMLVLLKRQRMTGILRKGGARRGAADVAAMLQAAAVSLTSAAPPGADGCDPSDGCVAVGLPGELPRSPGATPPPGLISAFSSSTAPDHALPAWAVASLPPSSRASAVSSVCSAAAGTTPVAAYGESYSGKEGAAGGLYPSSVAAVPTLASPPSFRKDPNGLPVHRTASSSSTGGLMDPKDVQGGLLPVAAAQQQFAQLLAQDIPAMYRVSYREALAGISSVVYPPPPSTGRVEVHDVWR</sequence>